<keyword evidence="2" id="KW-1185">Reference proteome</keyword>
<accession>A0A238U7A2</accession>
<name>A0A238U7A2_9FLAO</name>
<dbReference type="InterPro" id="IPR007139">
    <property type="entry name" value="DUF349"/>
</dbReference>
<evidence type="ECO:0008006" key="3">
    <source>
        <dbReference type="Google" id="ProtNLM"/>
    </source>
</evidence>
<sequence length="644" mass="76364">MPYLESRYIQYSLSLCSKSNGTINIFNMLENKDKSTDDNSADALTNNETVSEATQSAVNEVENIVAENSEKEEKKEEIPMLDYNAMELDQLVVELKKLLKNHPVHLIKNNADEIKNAFNVKFGKLLSEKKEQFLAEGGNSIDFQFSSPVKVEYNGLLREYKVKRDAYYKQVEDQLKGNLEKRNTIIDELKSLIENANPKTMYNEFQKIQERWKNIGAVPRDRYNDTWKIYHHHVERFYDLLHLNKDFRELDFKHNLEEKQKLIARAEALLEVEDVNVAFKELQELHRIWKEDVGPVNREFREDVWNRFSDVTKKLHDKRHDYYKDLRSKHQEIIDAKLVIVDKINNYDFTQNQTHKDWQKSIREVEALRKEYFDAGKLPYNKSEVVWQKLKEATKRFNTAKNKFYKQEKSSQTDNLKKKMELVELAESLKDSDDWETTTNTMKRIQADWKKIGHVPRKYSDEIWNRFKAACNAYFDRLNAHRDGVSQEQEAIVSEKKKFLDDFKALEGLTIEQVQEYIQKWRALGPLPRNARHLDGKFNKAVDESLAKLNLGREEIELMKFKNVVDGYLAQEDYRKLDSEQFFIRKKITETVREMQQLENNLSFISNATEDNPLVQNVRKGIQGFKDELDIWQMKLDYLKKLDY</sequence>
<proteinExistence type="predicted"/>
<dbReference type="Proteomes" id="UP000215214">
    <property type="component" value="Chromosome TJEJU"/>
</dbReference>
<evidence type="ECO:0000313" key="1">
    <source>
        <dbReference type="EMBL" id="SNR15037.1"/>
    </source>
</evidence>
<dbReference type="AlphaFoldDB" id="A0A238U7A2"/>
<gene>
    <name evidence="1" type="ORF">TJEJU_1299</name>
</gene>
<evidence type="ECO:0000313" key="2">
    <source>
        <dbReference type="Proteomes" id="UP000215214"/>
    </source>
</evidence>
<dbReference type="KEGG" id="tje:TJEJU_1299"/>
<dbReference type="EMBL" id="LT899436">
    <property type="protein sequence ID" value="SNR15037.1"/>
    <property type="molecule type" value="Genomic_DNA"/>
</dbReference>
<protein>
    <recommendedName>
        <fullName evidence="3">Chromosome segregation protein</fullName>
    </recommendedName>
</protein>
<organism evidence="1 2">
    <name type="scientific">Tenacibaculum jejuense</name>
    <dbReference type="NCBI Taxonomy" id="584609"/>
    <lineage>
        <taxon>Bacteria</taxon>
        <taxon>Pseudomonadati</taxon>
        <taxon>Bacteroidota</taxon>
        <taxon>Flavobacteriia</taxon>
        <taxon>Flavobacteriales</taxon>
        <taxon>Flavobacteriaceae</taxon>
        <taxon>Tenacibaculum</taxon>
    </lineage>
</organism>
<reference evidence="1 2" key="1">
    <citation type="submission" date="2017-07" db="EMBL/GenBank/DDBJ databases">
        <authorList>
            <person name="Sun Z.S."/>
            <person name="Albrecht U."/>
            <person name="Echele G."/>
            <person name="Lee C.C."/>
        </authorList>
    </citation>
    <scope>NUCLEOTIDE SEQUENCE [LARGE SCALE GENOMIC DNA]</scope>
    <source>
        <strain evidence="2">type strain: KCTC 22618</strain>
    </source>
</reference>
<dbReference type="Pfam" id="PF03993">
    <property type="entry name" value="DUF349"/>
    <property type="match status" value="5"/>
</dbReference>